<feature type="domain" description="HTH tetR-type" evidence="4">
    <location>
        <begin position="41"/>
        <end position="101"/>
    </location>
</feature>
<reference evidence="5 6" key="1">
    <citation type="submission" date="2021-02" db="EMBL/GenBank/DDBJ databases">
        <title>Streptomyces spirodelae sp. nov., isolated from duckweed.</title>
        <authorList>
            <person name="Saimee Y."/>
            <person name="Duangmal K."/>
        </authorList>
    </citation>
    <scope>NUCLEOTIDE SEQUENCE [LARGE SCALE GENOMIC DNA]</scope>
    <source>
        <strain evidence="5 6">DSM 42105</strain>
    </source>
</reference>
<dbReference type="InterPro" id="IPR036271">
    <property type="entry name" value="Tet_transcr_reg_TetR-rel_C_sf"/>
</dbReference>
<dbReference type="SUPFAM" id="SSF48498">
    <property type="entry name" value="Tetracyclin repressor-like, C-terminal domain"/>
    <property type="match status" value="1"/>
</dbReference>
<feature type="compositionally biased region" description="Basic and acidic residues" evidence="3">
    <location>
        <begin position="9"/>
        <end position="25"/>
    </location>
</feature>
<dbReference type="EMBL" id="JAFFZM010000003">
    <property type="protein sequence ID" value="MBO8198187.1"/>
    <property type="molecule type" value="Genomic_DNA"/>
</dbReference>
<accession>A0ABS3XT88</accession>
<evidence type="ECO:0000256" key="1">
    <source>
        <dbReference type="ARBA" id="ARBA00023125"/>
    </source>
</evidence>
<dbReference type="Pfam" id="PF00440">
    <property type="entry name" value="TetR_N"/>
    <property type="match status" value="1"/>
</dbReference>
<dbReference type="Proteomes" id="UP000721954">
    <property type="component" value="Unassembled WGS sequence"/>
</dbReference>
<keyword evidence="1 2" id="KW-0238">DNA-binding</keyword>
<keyword evidence="6" id="KW-1185">Reference proteome</keyword>
<evidence type="ECO:0000313" key="6">
    <source>
        <dbReference type="Proteomes" id="UP000721954"/>
    </source>
</evidence>
<evidence type="ECO:0000259" key="4">
    <source>
        <dbReference type="PROSITE" id="PS50977"/>
    </source>
</evidence>
<dbReference type="SUPFAM" id="SSF46689">
    <property type="entry name" value="Homeodomain-like"/>
    <property type="match status" value="1"/>
</dbReference>
<dbReference type="InterPro" id="IPR050109">
    <property type="entry name" value="HTH-type_TetR-like_transc_reg"/>
</dbReference>
<dbReference type="InterPro" id="IPR009057">
    <property type="entry name" value="Homeodomain-like_sf"/>
</dbReference>
<dbReference type="InterPro" id="IPR001647">
    <property type="entry name" value="HTH_TetR"/>
</dbReference>
<feature type="region of interest" description="Disordered" evidence="3">
    <location>
        <begin position="1"/>
        <end position="38"/>
    </location>
</feature>
<dbReference type="PANTHER" id="PTHR30055:SF200">
    <property type="entry name" value="HTH-TYPE TRANSCRIPTIONAL REPRESSOR BDCR"/>
    <property type="match status" value="1"/>
</dbReference>
<name>A0ABS3XT88_9ACTN</name>
<protein>
    <submittedName>
        <fullName evidence="5">TetR/AcrR family transcriptional regulator</fullName>
    </submittedName>
</protein>
<feature type="DNA-binding region" description="H-T-H motif" evidence="2">
    <location>
        <begin position="64"/>
        <end position="83"/>
    </location>
</feature>
<evidence type="ECO:0000313" key="5">
    <source>
        <dbReference type="EMBL" id="MBO8198187.1"/>
    </source>
</evidence>
<dbReference type="Gene3D" id="1.10.357.10">
    <property type="entry name" value="Tetracycline Repressor, domain 2"/>
    <property type="match status" value="1"/>
</dbReference>
<dbReference type="PANTHER" id="PTHR30055">
    <property type="entry name" value="HTH-TYPE TRANSCRIPTIONAL REGULATOR RUTR"/>
    <property type="match status" value="1"/>
</dbReference>
<gene>
    <name evidence="5" type="ORF">JW613_07695</name>
</gene>
<sequence length="247" mass="26265">MSRRFRPVGRREPEAVGTKTKKEPEAAAATATGPGAATQLTPGARRILDAASTLFYERGITAVGVDLIAKEAGTTKKTLYDRFGGKDALITAYLHERDLRWRAWLTSWVDTHAAGGGQSGAGEPLLATFDALAEWMRQHNPRGCGFVNAAAELPDPAHPARRVITEQKRWLRGYLYELSVAAGAHDPDELADGLALLHEGAVVLRGLSVVDDPVGAARALAAQTLERALTPPCAAGPPVADTPPHGR</sequence>
<dbReference type="PROSITE" id="PS50977">
    <property type="entry name" value="HTH_TETR_2"/>
    <property type="match status" value="1"/>
</dbReference>
<evidence type="ECO:0000256" key="3">
    <source>
        <dbReference type="SAM" id="MobiDB-lite"/>
    </source>
</evidence>
<proteinExistence type="predicted"/>
<evidence type="ECO:0000256" key="2">
    <source>
        <dbReference type="PROSITE-ProRule" id="PRU00335"/>
    </source>
</evidence>
<comment type="caution">
    <text evidence="5">The sequence shown here is derived from an EMBL/GenBank/DDBJ whole genome shotgun (WGS) entry which is preliminary data.</text>
</comment>
<dbReference type="PRINTS" id="PR00455">
    <property type="entry name" value="HTHTETR"/>
</dbReference>
<feature type="compositionally biased region" description="Low complexity" evidence="3">
    <location>
        <begin position="26"/>
        <end position="38"/>
    </location>
</feature>
<organism evidence="5 6">
    <name type="scientific">Streptomyces smyrnaeus</name>
    <dbReference type="NCBI Taxonomy" id="1387713"/>
    <lineage>
        <taxon>Bacteria</taxon>
        <taxon>Bacillati</taxon>
        <taxon>Actinomycetota</taxon>
        <taxon>Actinomycetes</taxon>
        <taxon>Kitasatosporales</taxon>
        <taxon>Streptomycetaceae</taxon>
        <taxon>Streptomyces</taxon>
    </lineage>
</organism>